<comment type="caution">
    <text evidence="2">The sequence shown here is derived from an EMBL/GenBank/DDBJ whole genome shotgun (WGS) entry which is preliminary data.</text>
</comment>
<dbReference type="RefSeq" id="WP_253779969.1">
    <property type="nucleotide sequence ID" value="NZ_BAAAVE010000033.1"/>
</dbReference>
<dbReference type="InterPro" id="IPR016181">
    <property type="entry name" value="Acyl_CoA_acyltransferase"/>
</dbReference>
<organism evidence="2 3">
    <name type="scientific">Nonomuraea roseoviolacea subsp. carminata</name>
    <dbReference type="NCBI Taxonomy" id="160689"/>
    <lineage>
        <taxon>Bacteria</taxon>
        <taxon>Bacillati</taxon>
        <taxon>Actinomycetota</taxon>
        <taxon>Actinomycetes</taxon>
        <taxon>Streptosporangiales</taxon>
        <taxon>Streptosporangiaceae</taxon>
        <taxon>Nonomuraea</taxon>
    </lineage>
</organism>
<dbReference type="Pfam" id="PF13302">
    <property type="entry name" value="Acetyltransf_3"/>
    <property type="match status" value="1"/>
</dbReference>
<protein>
    <submittedName>
        <fullName evidence="2">RimJ/RimL family protein N-acetyltransferase</fullName>
    </submittedName>
</protein>
<dbReference type="SUPFAM" id="SSF55729">
    <property type="entry name" value="Acyl-CoA N-acyltransferases (Nat)"/>
    <property type="match status" value="1"/>
</dbReference>
<reference evidence="2 3" key="1">
    <citation type="submission" date="2022-06" db="EMBL/GenBank/DDBJ databases">
        <title>Sequencing the genomes of 1000 actinobacteria strains.</title>
        <authorList>
            <person name="Klenk H.-P."/>
        </authorList>
    </citation>
    <scope>NUCLEOTIDE SEQUENCE [LARGE SCALE GENOMIC DNA]</scope>
    <source>
        <strain evidence="2 3">DSM 44170</strain>
    </source>
</reference>
<evidence type="ECO:0000313" key="3">
    <source>
        <dbReference type="Proteomes" id="UP001320766"/>
    </source>
</evidence>
<evidence type="ECO:0000313" key="2">
    <source>
        <dbReference type="EMBL" id="MCP2352494.1"/>
    </source>
</evidence>
<dbReference type="EMBL" id="JAMZEC010000001">
    <property type="protein sequence ID" value="MCP2352494.1"/>
    <property type="molecule type" value="Genomic_DNA"/>
</dbReference>
<proteinExistence type="predicted"/>
<dbReference type="Proteomes" id="UP001320766">
    <property type="component" value="Unassembled WGS sequence"/>
</dbReference>
<dbReference type="PROSITE" id="PS51186">
    <property type="entry name" value="GNAT"/>
    <property type="match status" value="1"/>
</dbReference>
<name>A0ABT1KFS6_9ACTN</name>
<feature type="domain" description="N-acetyltransferase" evidence="1">
    <location>
        <begin position="10"/>
        <end position="173"/>
    </location>
</feature>
<keyword evidence="3" id="KW-1185">Reference proteome</keyword>
<accession>A0ABT1KFS6</accession>
<dbReference type="Gene3D" id="3.40.630.30">
    <property type="match status" value="1"/>
</dbReference>
<dbReference type="PANTHER" id="PTHR43792">
    <property type="entry name" value="GNAT FAMILY, PUTATIVE (AFU_ORTHOLOGUE AFUA_3G00765)-RELATED-RELATED"/>
    <property type="match status" value="1"/>
</dbReference>
<gene>
    <name evidence="2" type="ORF">HD595_008616</name>
</gene>
<evidence type="ECO:0000259" key="1">
    <source>
        <dbReference type="PROSITE" id="PS51186"/>
    </source>
</evidence>
<dbReference type="InterPro" id="IPR051531">
    <property type="entry name" value="N-acetyltransferase"/>
</dbReference>
<dbReference type="InterPro" id="IPR000182">
    <property type="entry name" value="GNAT_dom"/>
</dbReference>
<dbReference type="PANTHER" id="PTHR43792:SF16">
    <property type="entry name" value="N-ACETYLTRANSFERASE DOMAIN-CONTAINING PROTEIN"/>
    <property type="match status" value="1"/>
</dbReference>
<sequence length="183" mass="20625">MDIFLTTDRLLLRRFTEADADLLVELDSDPEVMRYLSGGRPTPREVIVRETLPAFVRSGFFAAVERDTGAFAGWFHLRPAHDGDPEEPELGYRLRRASWGKGYATEGSLALIDKAFGELGARRVFARTLTVNRGSRAVMEKCGLRHVRTDLQDRSHAIDGAEEGVVEYELTRAEWEARRANTS</sequence>